<dbReference type="EMBL" id="DRNF01000411">
    <property type="protein sequence ID" value="HHJ81272.1"/>
    <property type="molecule type" value="Genomic_DNA"/>
</dbReference>
<organism evidence="1">
    <name type="scientific">Candidatus Tenderia electrophaga</name>
    <dbReference type="NCBI Taxonomy" id="1748243"/>
    <lineage>
        <taxon>Bacteria</taxon>
        <taxon>Pseudomonadati</taxon>
        <taxon>Pseudomonadota</taxon>
        <taxon>Gammaproteobacteria</taxon>
        <taxon>Candidatus Tenderiales</taxon>
        <taxon>Candidatus Tenderiaceae</taxon>
        <taxon>Candidatus Tenderia</taxon>
    </lineage>
</organism>
<name>A0A832J4M5_9GAMM</name>
<accession>A0A832J4M5</accession>
<comment type="caution">
    <text evidence="1">The sequence shown here is derived from an EMBL/GenBank/DDBJ whole genome shotgun (WGS) entry which is preliminary data.</text>
</comment>
<dbReference type="AlphaFoldDB" id="A0A832J4M5"/>
<proteinExistence type="predicted"/>
<reference evidence="1" key="1">
    <citation type="journal article" date="2020" name="mSystems">
        <title>Genome- and Community-Level Interaction Insights into Carbon Utilization and Element Cycling Functions of Hydrothermarchaeota in Hydrothermal Sediment.</title>
        <authorList>
            <person name="Zhou Z."/>
            <person name="Liu Y."/>
            <person name="Xu W."/>
            <person name="Pan J."/>
            <person name="Luo Z.H."/>
            <person name="Li M."/>
        </authorList>
    </citation>
    <scope>NUCLEOTIDE SEQUENCE [LARGE SCALE GENOMIC DNA]</scope>
    <source>
        <strain evidence="1">HyVt-505</strain>
    </source>
</reference>
<dbReference type="Proteomes" id="UP000885832">
    <property type="component" value="Unassembled WGS sequence"/>
</dbReference>
<gene>
    <name evidence="1" type="ORF">ENJ65_06525</name>
</gene>
<evidence type="ECO:0000313" key="1">
    <source>
        <dbReference type="EMBL" id="HHJ81272.1"/>
    </source>
</evidence>
<protein>
    <submittedName>
        <fullName evidence="1">DUF3179 domain-containing protein</fullName>
    </submittedName>
</protein>
<sequence>MPQKITQSNYHVTDGLIQDRFNGKTLRIHYDKDNNSARVMDMDGKPLPGITAFWFAWMAFHPDRTVFTAAHEQ</sequence>